<evidence type="ECO:0000256" key="1">
    <source>
        <dbReference type="ARBA" id="ARBA00004604"/>
    </source>
</evidence>
<sequence>MAGQRAGQKRKVIEVPRPIQEEEESDASFGNSDLDDNDLSEDDSEDFGEEDEEELNSDEIPSSEDEPTSLRTRKPGSQQTPRKQLMGSETAVEIADLTPETTVRSLVPTDEDDVPNYTMGEDAHGNPRYLYDEIEPNYDSDDSAIETSNTIGNIPLSYYDAYPHIGYDINGKKINRPAKGEALDSLLDSIDIPEGWTGRIRCATTTHS</sequence>
<dbReference type="InterPro" id="IPR012953">
    <property type="entry name" value="BOP1_N_dom"/>
</dbReference>
<feature type="domain" description="BOP1 N-terminal" evidence="8">
    <location>
        <begin position="159"/>
        <end position="198"/>
    </location>
</feature>
<evidence type="ECO:0000256" key="2">
    <source>
        <dbReference type="ARBA" id="ARBA00022517"/>
    </source>
</evidence>
<dbReference type="Proteomes" id="UP000503462">
    <property type="component" value="Chromosome 5"/>
</dbReference>
<dbReference type="GO" id="GO:0030687">
    <property type="term" value="C:preribosome, large subunit precursor"/>
    <property type="evidence" value="ECO:0007669"/>
    <property type="project" value="TreeGrafter"/>
</dbReference>
<accession>A0A6H0Y6N3</accession>
<evidence type="ECO:0000313" key="10">
    <source>
        <dbReference type="Proteomes" id="UP000503462"/>
    </source>
</evidence>
<keyword evidence="5" id="KW-0677">Repeat</keyword>
<evidence type="ECO:0000256" key="6">
    <source>
        <dbReference type="ARBA" id="ARBA00023242"/>
    </source>
</evidence>
<evidence type="ECO:0000256" key="5">
    <source>
        <dbReference type="ARBA" id="ARBA00022737"/>
    </source>
</evidence>
<dbReference type="InterPro" id="IPR028598">
    <property type="entry name" value="BOP1/Erb1"/>
</dbReference>
<dbReference type="PANTHER" id="PTHR17605">
    <property type="entry name" value="RIBOSOME BIOGENESIS PROTEIN BOP1 BLOCK OF PROLIFERATION 1 PROTEIN"/>
    <property type="match status" value="1"/>
</dbReference>
<dbReference type="EMBL" id="CP051143">
    <property type="protein sequence ID" value="QIX02260.1"/>
    <property type="molecule type" value="Genomic_DNA"/>
</dbReference>
<dbReference type="GO" id="GO:0043021">
    <property type="term" value="F:ribonucleoprotein complex binding"/>
    <property type="evidence" value="ECO:0007669"/>
    <property type="project" value="TreeGrafter"/>
</dbReference>
<feature type="compositionally biased region" description="Acidic residues" evidence="7">
    <location>
        <begin position="33"/>
        <end position="67"/>
    </location>
</feature>
<evidence type="ECO:0000256" key="7">
    <source>
        <dbReference type="SAM" id="MobiDB-lite"/>
    </source>
</evidence>
<dbReference type="GO" id="GO:0070545">
    <property type="term" value="C:PeBoW complex"/>
    <property type="evidence" value="ECO:0007669"/>
    <property type="project" value="TreeGrafter"/>
</dbReference>
<dbReference type="GO" id="GO:0000463">
    <property type="term" value="P:maturation of LSU-rRNA from tricistronic rRNA transcript (SSU-rRNA, 5.8S rRNA, LSU-rRNA)"/>
    <property type="evidence" value="ECO:0007669"/>
    <property type="project" value="TreeGrafter"/>
</dbReference>
<dbReference type="OrthoDB" id="5571054at2759"/>
<keyword evidence="2" id="KW-0690">Ribosome biogenesis</keyword>
<name>A0A6H0Y6N3_9PEZI</name>
<proteinExistence type="predicted"/>
<evidence type="ECO:0000256" key="3">
    <source>
        <dbReference type="ARBA" id="ARBA00022552"/>
    </source>
</evidence>
<protein>
    <recommendedName>
        <fullName evidence="8">BOP1 N-terminal domain-containing protein</fullName>
    </recommendedName>
</protein>
<dbReference type="Pfam" id="PF08145">
    <property type="entry name" value="BOP1NT"/>
    <property type="match status" value="1"/>
</dbReference>
<organism evidence="9 10">
    <name type="scientific">Peltaster fructicola</name>
    <dbReference type="NCBI Taxonomy" id="286661"/>
    <lineage>
        <taxon>Eukaryota</taxon>
        <taxon>Fungi</taxon>
        <taxon>Dikarya</taxon>
        <taxon>Ascomycota</taxon>
        <taxon>Pezizomycotina</taxon>
        <taxon>Dothideomycetes</taxon>
        <taxon>Dothideomycetes incertae sedis</taxon>
        <taxon>Peltaster</taxon>
    </lineage>
</organism>
<reference evidence="9 10" key="1">
    <citation type="journal article" date="2016" name="Sci. Rep.">
        <title>Peltaster fructicola genome reveals evolution from an invasive phytopathogen to an ectophytic parasite.</title>
        <authorList>
            <person name="Xu C."/>
            <person name="Chen H."/>
            <person name="Gleason M.L."/>
            <person name="Xu J.R."/>
            <person name="Liu H."/>
            <person name="Zhang R."/>
            <person name="Sun G."/>
        </authorList>
    </citation>
    <scope>NUCLEOTIDE SEQUENCE [LARGE SCALE GENOMIC DNA]</scope>
    <source>
        <strain evidence="9 10">LNHT1506</strain>
    </source>
</reference>
<evidence type="ECO:0000313" key="9">
    <source>
        <dbReference type="EMBL" id="QIX02260.1"/>
    </source>
</evidence>
<comment type="subcellular location">
    <subcellularLocation>
        <location evidence="1">Nucleus</location>
        <location evidence="1">Nucleolus</location>
    </subcellularLocation>
</comment>
<keyword evidence="10" id="KW-1185">Reference proteome</keyword>
<evidence type="ECO:0000256" key="4">
    <source>
        <dbReference type="ARBA" id="ARBA00022574"/>
    </source>
</evidence>
<gene>
    <name evidence="9" type="ORF">AMS68_007777</name>
</gene>
<keyword evidence="6" id="KW-0539">Nucleus</keyword>
<keyword evidence="4" id="KW-0853">WD repeat</keyword>
<evidence type="ECO:0000259" key="8">
    <source>
        <dbReference type="Pfam" id="PF08145"/>
    </source>
</evidence>
<dbReference type="AlphaFoldDB" id="A0A6H0Y6N3"/>
<keyword evidence="3" id="KW-0698">rRNA processing</keyword>
<dbReference type="PANTHER" id="PTHR17605:SF0">
    <property type="entry name" value="RIBOSOME BIOGENESIS PROTEIN BOP1"/>
    <property type="match status" value="1"/>
</dbReference>
<feature type="region of interest" description="Disordered" evidence="7">
    <location>
        <begin position="1"/>
        <end position="126"/>
    </location>
</feature>